<protein>
    <recommendedName>
        <fullName evidence="3">Major capsid protein E</fullName>
    </recommendedName>
</protein>
<dbReference type="EMBL" id="JAGIOJ010000001">
    <property type="protein sequence ID" value="MBP2398902.1"/>
    <property type="molecule type" value="Genomic_DNA"/>
</dbReference>
<proteinExistence type="predicted"/>
<gene>
    <name evidence="1" type="ORF">JOF39_001983</name>
</gene>
<dbReference type="Pfam" id="PF03864">
    <property type="entry name" value="Phage_cap_E"/>
    <property type="match status" value="1"/>
</dbReference>
<comment type="caution">
    <text evidence="1">The sequence shown here is derived from an EMBL/GenBank/DDBJ whole genome shotgun (WGS) entry which is preliminary data.</text>
</comment>
<dbReference type="Gene3D" id="3.90.1690.10">
    <property type="entry name" value="phage-related protein like domain"/>
    <property type="match status" value="1"/>
</dbReference>
<dbReference type="RefSeq" id="WP_188947667.1">
    <property type="nucleotide sequence ID" value="NZ_BMPH01000003.1"/>
</dbReference>
<dbReference type="InterPro" id="IPR005564">
    <property type="entry name" value="Major_capsid_GpE"/>
</dbReference>
<evidence type="ECO:0008006" key="3">
    <source>
        <dbReference type="Google" id="ProtNLM"/>
    </source>
</evidence>
<accession>A0ABS4XR05</accession>
<evidence type="ECO:0000313" key="1">
    <source>
        <dbReference type="EMBL" id="MBP2398902.1"/>
    </source>
</evidence>
<dbReference type="InterPro" id="IPR053738">
    <property type="entry name" value="Lambda_capsid_assembly"/>
</dbReference>
<organism evidence="1 2">
    <name type="scientific">Glutamicibacter protophormiae</name>
    <name type="common">Brevibacterium protophormiae</name>
    <dbReference type="NCBI Taxonomy" id="37930"/>
    <lineage>
        <taxon>Bacteria</taxon>
        <taxon>Bacillati</taxon>
        <taxon>Actinomycetota</taxon>
        <taxon>Actinomycetes</taxon>
        <taxon>Micrococcales</taxon>
        <taxon>Micrococcaceae</taxon>
        <taxon>Glutamicibacter</taxon>
    </lineage>
</organism>
<evidence type="ECO:0000313" key="2">
    <source>
        <dbReference type="Proteomes" id="UP001195422"/>
    </source>
</evidence>
<reference evidence="1 2" key="1">
    <citation type="submission" date="2021-03" db="EMBL/GenBank/DDBJ databases">
        <title>Sequencing the genomes of 1000 actinobacteria strains.</title>
        <authorList>
            <person name="Klenk H.-P."/>
        </authorList>
    </citation>
    <scope>NUCLEOTIDE SEQUENCE [LARGE SCALE GENOMIC DNA]</scope>
    <source>
        <strain evidence="1 2">DSM 20168</strain>
    </source>
</reference>
<dbReference type="Proteomes" id="UP001195422">
    <property type="component" value="Unassembled WGS sequence"/>
</dbReference>
<name>A0ABS4XR05_GLUPR</name>
<sequence length="339" mass="36738">MALTLDDRYVAPQELTGYVREALSDLPQNAFNLETYLPDNPVDDIEFRAVTGGRGLTQVAKFRSFDTESNIGKREGIAKISGELPPISEKIRLGEYDRLKQRKADTAIADAIMDDGVNQAMKILARAEVARGELLQTGKVTITENGLGLEVDFGRKATHSPTAATLWNAPGSKPIDDLLAWVAVYRKTNGIKPETMLTDQQVVSVLMRHEQIRSMTLAPGATTQIVTIDAIQALFTSLGLPRIEVYEAQVAGDDGDAVDILDPKKVTLLPPLTAKIGETTWGTTAEALSPAYKLDEEIRPGIVVGSYSDQDPVAQWTKASAIMLPLAPNTNLTLAAKVL</sequence>
<keyword evidence="2" id="KW-1185">Reference proteome</keyword>